<organism evidence="1 2">
    <name type="scientific">Diversispora eburnea</name>
    <dbReference type="NCBI Taxonomy" id="1213867"/>
    <lineage>
        <taxon>Eukaryota</taxon>
        <taxon>Fungi</taxon>
        <taxon>Fungi incertae sedis</taxon>
        <taxon>Mucoromycota</taxon>
        <taxon>Glomeromycotina</taxon>
        <taxon>Glomeromycetes</taxon>
        <taxon>Diversisporales</taxon>
        <taxon>Diversisporaceae</taxon>
        <taxon>Diversispora</taxon>
    </lineage>
</organism>
<evidence type="ECO:0000313" key="2">
    <source>
        <dbReference type="Proteomes" id="UP000789706"/>
    </source>
</evidence>
<gene>
    <name evidence="1" type="ORF">DEBURN_LOCUS6460</name>
</gene>
<dbReference type="Proteomes" id="UP000789706">
    <property type="component" value="Unassembled WGS sequence"/>
</dbReference>
<proteinExistence type="predicted"/>
<accession>A0A9N9FJP5</accession>
<comment type="caution">
    <text evidence="1">The sequence shown here is derived from an EMBL/GenBank/DDBJ whole genome shotgun (WGS) entry which is preliminary data.</text>
</comment>
<keyword evidence="2" id="KW-1185">Reference proteome</keyword>
<protein>
    <submittedName>
        <fullName evidence="1">5004_t:CDS:1</fullName>
    </submittedName>
</protein>
<evidence type="ECO:0000313" key="1">
    <source>
        <dbReference type="EMBL" id="CAG8537824.1"/>
    </source>
</evidence>
<sequence length="76" mass="8513">MGAFNFYISKDFNPIAPLSTSVTQTPVQTLTPIPVDLTEEKLERAILAFNNEINKFVPRRGEFVSLVTINSRDISV</sequence>
<reference evidence="1" key="1">
    <citation type="submission" date="2021-06" db="EMBL/GenBank/DDBJ databases">
        <authorList>
            <person name="Kallberg Y."/>
            <person name="Tangrot J."/>
            <person name="Rosling A."/>
        </authorList>
    </citation>
    <scope>NUCLEOTIDE SEQUENCE</scope>
    <source>
        <strain evidence="1">AZ414A</strain>
    </source>
</reference>
<dbReference type="AlphaFoldDB" id="A0A9N9FJP5"/>
<dbReference type="EMBL" id="CAJVPK010000667">
    <property type="protein sequence ID" value="CAG8537824.1"/>
    <property type="molecule type" value="Genomic_DNA"/>
</dbReference>
<name>A0A9N9FJP5_9GLOM</name>